<dbReference type="EMBL" id="JAINUG010000094">
    <property type="protein sequence ID" value="KAJ8397994.1"/>
    <property type="molecule type" value="Genomic_DNA"/>
</dbReference>
<dbReference type="Proteomes" id="UP001221898">
    <property type="component" value="Unassembled WGS sequence"/>
</dbReference>
<evidence type="ECO:0000313" key="2">
    <source>
        <dbReference type="Proteomes" id="UP001221898"/>
    </source>
</evidence>
<keyword evidence="2" id="KW-1185">Reference proteome</keyword>
<sequence>MESTTRHLKRQLEGLGVRDVKEFWLTKQPIQVICHLMKELGTSHLSLLFYSTEFLRVVCYEGRRDPPQWELIQKTCNFVRQLIASNWNLIFTESGLPLVVDIELDYTLTSRVGERGKEV</sequence>
<dbReference type="AlphaFoldDB" id="A0AAD7WJ61"/>
<proteinExistence type="predicted"/>
<comment type="caution">
    <text evidence="1">The sequence shown here is derived from an EMBL/GenBank/DDBJ whole genome shotgun (WGS) entry which is preliminary data.</text>
</comment>
<name>A0AAD7WJ61_9TELE</name>
<reference evidence="1" key="1">
    <citation type="journal article" date="2023" name="Science">
        <title>Genome structures resolve the early diversification of teleost fishes.</title>
        <authorList>
            <person name="Parey E."/>
            <person name="Louis A."/>
            <person name="Montfort J."/>
            <person name="Bouchez O."/>
            <person name="Roques C."/>
            <person name="Iampietro C."/>
            <person name="Lluch J."/>
            <person name="Castinel A."/>
            <person name="Donnadieu C."/>
            <person name="Desvignes T."/>
            <person name="Floi Bucao C."/>
            <person name="Jouanno E."/>
            <person name="Wen M."/>
            <person name="Mejri S."/>
            <person name="Dirks R."/>
            <person name="Jansen H."/>
            <person name="Henkel C."/>
            <person name="Chen W.J."/>
            <person name="Zahm M."/>
            <person name="Cabau C."/>
            <person name="Klopp C."/>
            <person name="Thompson A.W."/>
            <person name="Robinson-Rechavi M."/>
            <person name="Braasch I."/>
            <person name="Lecointre G."/>
            <person name="Bobe J."/>
            <person name="Postlethwait J.H."/>
            <person name="Berthelot C."/>
            <person name="Roest Crollius H."/>
            <person name="Guiguen Y."/>
        </authorList>
    </citation>
    <scope>NUCLEOTIDE SEQUENCE</scope>
    <source>
        <strain evidence="1">NC1722</strain>
    </source>
</reference>
<protein>
    <submittedName>
        <fullName evidence="1">Uncharacterized protein</fullName>
    </submittedName>
</protein>
<evidence type="ECO:0000313" key="1">
    <source>
        <dbReference type="EMBL" id="KAJ8397994.1"/>
    </source>
</evidence>
<gene>
    <name evidence="1" type="ORF">AAFF_G00433410</name>
</gene>
<organism evidence="1 2">
    <name type="scientific">Aldrovandia affinis</name>
    <dbReference type="NCBI Taxonomy" id="143900"/>
    <lineage>
        <taxon>Eukaryota</taxon>
        <taxon>Metazoa</taxon>
        <taxon>Chordata</taxon>
        <taxon>Craniata</taxon>
        <taxon>Vertebrata</taxon>
        <taxon>Euteleostomi</taxon>
        <taxon>Actinopterygii</taxon>
        <taxon>Neopterygii</taxon>
        <taxon>Teleostei</taxon>
        <taxon>Notacanthiformes</taxon>
        <taxon>Halosauridae</taxon>
        <taxon>Aldrovandia</taxon>
    </lineage>
</organism>
<accession>A0AAD7WJ61</accession>